<proteinExistence type="predicted"/>
<dbReference type="AlphaFoldDB" id="A0AB38E5G1"/>
<organism evidence="2 3">
    <name type="scientific">Xanthomonas campestris pv. phaseoli</name>
    <dbReference type="NCBI Taxonomy" id="317013"/>
    <lineage>
        <taxon>Bacteria</taxon>
        <taxon>Pseudomonadati</taxon>
        <taxon>Pseudomonadota</taxon>
        <taxon>Gammaproteobacteria</taxon>
        <taxon>Lysobacterales</taxon>
        <taxon>Lysobacteraceae</taxon>
        <taxon>Xanthomonas</taxon>
    </lineage>
</organism>
<reference evidence="3 4" key="1">
    <citation type="submission" date="2017-10" db="EMBL/GenBank/DDBJ databases">
        <authorList>
            <person name="Regsiter A."/>
            <person name="William W."/>
        </authorList>
    </citation>
    <scope>NUCLEOTIDE SEQUENCE [LARGE SCALE GENOMIC DNA]</scope>
    <source>
        <strain evidence="1 4">CFBP6984</strain>
        <strain evidence="2 3">CFBP7430</strain>
    </source>
</reference>
<keyword evidence="4" id="KW-1185">Reference proteome</keyword>
<evidence type="ECO:0000313" key="1">
    <source>
        <dbReference type="EMBL" id="SON88775.1"/>
    </source>
</evidence>
<protein>
    <submittedName>
        <fullName evidence="2">Uncharacterized protein</fullName>
    </submittedName>
</protein>
<gene>
    <name evidence="1" type="ORF">XAP6984_90003</name>
    <name evidence="2" type="ORF">XAP7430_70003</name>
</gene>
<dbReference type="Proteomes" id="UP000234166">
    <property type="component" value="Unassembled WGS sequence"/>
</dbReference>
<comment type="caution">
    <text evidence="2">The sequence shown here is derived from an EMBL/GenBank/DDBJ whole genome shotgun (WGS) entry which is preliminary data.</text>
</comment>
<name>A0AB38E5G1_XANCH</name>
<dbReference type="EMBL" id="OCYS01000127">
    <property type="protein sequence ID" value="SON92097.1"/>
    <property type="molecule type" value="Genomic_DNA"/>
</dbReference>
<dbReference type="Proteomes" id="UP000234181">
    <property type="component" value="Unassembled WGS sequence"/>
</dbReference>
<evidence type="ECO:0000313" key="2">
    <source>
        <dbReference type="EMBL" id="SON92097.1"/>
    </source>
</evidence>
<dbReference type="EMBL" id="OCYT01000150">
    <property type="protein sequence ID" value="SON88775.1"/>
    <property type="molecule type" value="Genomic_DNA"/>
</dbReference>
<sequence length="64" mass="7265">MATLYYVGDKNVIFDMEVSPRRRSLAQYWQSEARHCPAKEFSRRAAPLTDKSACSIVNLSSPSQ</sequence>
<evidence type="ECO:0000313" key="3">
    <source>
        <dbReference type="Proteomes" id="UP000234166"/>
    </source>
</evidence>
<evidence type="ECO:0000313" key="4">
    <source>
        <dbReference type="Proteomes" id="UP000234181"/>
    </source>
</evidence>
<accession>A0AB38E5G1</accession>